<name>A0AAW2XRU8_9LAMI</name>
<protein>
    <submittedName>
        <fullName evidence="1">Uncharacterized protein</fullName>
    </submittedName>
</protein>
<organism evidence="1">
    <name type="scientific">Sesamum latifolium</name>
    <dbReference type="NCBI Taxonomy" id="2727402"/>
    <lineage>
        <taxon>Eukaryota</taxon>
        <taxon>Viridiplantae</taxon>
        <taxon>Streptophyta</taxon>
        <taxon>Embryophyta</taxon>
        <taxon>Tracheophyta</taxon>
        <taxon>Spermatophyta</taxon>
        <taxon>Magnoliopsida</taxon>
        <taxon>eudicotyledons</taxon>
        <taxon>Gunneridae</taxon>
        <taxon>Pentapetalae</taxon>
        <taxon>asterids</taxon>
        <taxon>lamiids</taxon>
        <taxon>Lamiales</taxon>
        <taxon>Pedaliaceae</taxon>
        <taxon>Sesamum</taxon>
    </lineage>
</organism>
<comment type="caution">
    <text evidence="1">The sequence shown here is derived from an EMBL/GenBank/DDBJ whole genome shotgun (WGS) entry which is preliminary data.</text>
</comment>
<dbReference type="AlphaFoldDB" id="A0AAW2XRU8"/>
<sequence length="147" mass="17056">MSRHLWKVISADRSSIWVDWIFRTHLRTHSIWTIPANNGSWGWRKLLRLRGALKPYVKYRSGSGDDFSLWHDPWHEARPFILHFPMGPRHTDIPPPHGLVVYCHSGWDLVLAVYQVHGKNGDNTCSFHDSWRAGSDYLEGGPKSVLF</sequence>
<proteinExistence type="predicted"/>
<accession>A0AAW2XRU8</accession>
<gene>
    <name evidence="1" type="ORF">Slati_1011900</name>
</gene>
<reference evidence="1" key="2">
    <citation type="journal article" date="2024" name="Plant">
        <title>Genomic evolution and insights into agronomic trait innovations of Sesamum species.</title>
        <authorList>
            <person name="Miao H."/>
            <person name="Wang L."/>
            <person name="Qu L."/>
            <person name="Liu H."/>
            <person name="Sun Y."/>
            <person name="Le M."/>
            <person name="Wang Q."/>
            <person name="Wei S."/>
            <person name="Zheng Y."/>
            <person name="Lin W."/>
            <person name="Duan Y."/>
            <person name="Cao H."/>
            <person name="Xiong S."/>
            <person name="Wang X."/>
            <person name="Wei L."/>
            <person name="Li C."/>
            <person name="Ma Q."/>
            <person name="Ju M."/>
            <person name="Zhao R."/>
            <person name="Li G."/>
            <person name="Mu C."/>
            <person name="Tian Q."/>
            <person name="Mei H."/>
            <person name="Zhang T."/>
            <person name="Gao T."/>
            <person name="Zhang H."/>
        </authorList>
    </citation>
    <scope>NUCLEOTIDE SEQUENCE</scope>
    <source>
        <strain evidence="1">KEN1</strain>
    </source>
</reference>
<evidence type="ECO:0000313" key="1">
    <source>
        <dbReference type="EMBL" id="KAL0456727.1"/>
    </source>
</evidence>
<dbReference type="EMBL" id="JACGWN010000003">
    <property type="protein sequence ID" value="KAL0456727.1"/>
    <property type="molecule type" value="Genomic_DNA"/>
</dbReference>
<reference evidence="1" key="1">
    <citation type="submission" date="2020-06" db="EMBL/GenBank/DDBJ databases">
        <authorList>
            <person name="Li T."/>
            <person name="Hu X."/>
            <person name="Zhang T."/>
            <person name="Song X."/>
            <person name="Zhang H."/>
            <person name="Dai N."/>
            <person name="Sheng W."/>
            <person name="Hou X."/>
            <person name="Wei L."/>
        </authorList>
    </citation>
    <scope>NUCLEOTIDE SEQUENCE</scope>
    <source>
        <strain evidence="1">KEN1</strain>
        <tissue evidence="1">Leaf</tissue>
    </source>
</reference>